<comment type="caution">
    <text evidence="1">The sequence shown here is derived from an EMBL/GenBank/DDBJ whole genome shotgun (WGS) entry which is preliminary data.</text>
</comment>
<dbReference type="Proteomes" id="UP001195483">
    <property type="component" value="Unassembled WGS sequence"/>
</dbReference>
<dbReference type="EMBL" id="JAEAOA010001306">
    <property type="protein sequence ID" value="KAK3597097.1"/>
    <property type="molecule type" value="Genomic_DNA"/>
</dbReference>
<evidence type="ECO:0000313" key="1">
    <source>
        <dbReference type="EMBL" id="KAK3597097.1"/>
    </source>
</evidence>
<name>A0AAE0SRV2_9BIVA</name>
<gene>
    <name evidence="1" type="ORF">CHS0354_021202</name>
</gene>
<sequence length="168" mass="19837">MLNDKGLKFTSSRRALILPRFSYKAHYNLVRRRRRWTKTLQHLQVLEDKNEFNREEKNINDAADLSGDSSWILTKFLQRMKWNVSSNKTVWRHFDEDIDQLLELASLGSAQETILKFLICSEYGVLSTPTDLKTRRLNDDPNCKLCCRLANLEHMSSCNVPLTDRRYR</sequence>
<evidence type="ECO:0000313" key="2">
    <source>
        <dbReference type="Proteomes" id="UP001195483"/>
    </source>
</evidence>
<accession>A0AAE0SRV2</accession>
<reference evidence="1" key="1">
    <citation type="journal article" date="2021" name="Genome Biol. Evol.">
        <title>A High-Quality Reference Genome for a Parasitic Bivalve with Doubly Uniparental Inheritance (Bivalvia: Unionida).</title>
        <authorList>
            <person name="Smith C.H."/>
        </authorList>
    </citation>
    <scope>NUCLEOTIDE SEQUENCE</scope>
    <source>
        <strain evidence="1">CHS0354</strain>
    </source>
</reference>
<keyword evidence="2" id="KW-1185">Reference proteome</keyword>
<proteinExistence type="predicted"/>
<dbReference type="AlphaFoldDB" id="A0AAE0SRV2"/>
<protein>
    <submittedName>
        <fullName evidence="1">Uncharacterized protein</fullName>
    </submittedName>
</protein>
<organism evidence="1 2">
    <name type="scientific">Potamilus streckersoni</name>
    <dbReference type="NCBI Taxonomy" id="2493646"/>
    <lineage>
        <taxon>Eukaryota</taxon>
        <taxon>Metazoa</taxon>
        <taxon>Spiralia</taxon>
        <taxon>Lophotrochozoa</taxon>
        <taxon>Mollusca</taxon>
        <taxon>Bivalvia</taxon>
        <taxon>Autobranchia</taxon>
        <taxon>Heteroconchia</taxon>
        <taxon>Palaeoheterodonta</taxon>
        <taxon>Unionida</taxon>
        <taxon>Unionoidea</taxon>
        <taxon>Unionidae</taxon>
        <taxon>Ambleminae</taxon>
        <taxon>Lampsilini</taxon>
        <taxon>Potamilus</taxon>
    </lineage>
</organism>
<reference evidence="1" key="2">
    <citation type="journal article" date="2021" name="Genome Biol. Evol.">
        <title>Developing a high-quality reference genome for a parasitic bivalve with doubly uniparental inheritance (Bivalvia: Unionida).</title>
        <authorList>
            <person name="Smith C.H."/>
        </authorList>
    </citation>
    <scope>NUCLEOTIDE SEQUENCE</scope>
    <source>
        <strain evidence="1">CHS0354</strain>
        <tissue evidence="1">Mantle</tissue>
    </source>
</reference>
<reference evidence="1" key="3">
    <citation type="submission" date="2023-05" db="EMBL/GenBank/DDBJ databases">
        <authorList>
            <person name="Smith C.H."/>
        </authorList>
    </citation>
    <scope>NUCLEOTIDE SEQUENCE</scope>
    <source>
        <strain evidence="1">CHS0354</strain>
        <tissue evidence="1">Mantle</tissue>
    </source>
</reference>